<evidence type="ECO:0000313" key="9">
    <source>
        <dbReference type="EMBL" id="CAK9029144.1"/>
    </source>
</evidence>
<feature type="compositionally biased region" description="Basic and acidic residues" evidence="6">
    <location>
        <begin position="1"/>
        <end position="20"/>
    </location>
</feature>
<feature type="region of interest" description="Disordered" evidence="6">
    <location>
        <begin position="1"/>
        <end position="32"/>
    </location>
</feature>
<evidence type="ECO:0000256" key="3">
    <source>
        <dbReference type="ARBA" id="ARBA00022964"/>
    </source>
</evidence>
<keyword evidence="5" id="KW-0408">Iron</keyword>
<dbReference type="InterPro" id="IPR006620">
    <property type="entry name" value="Pro_4_hyd_alph"/>
</dbReference>
<keyword evidence="7" id="KW-1133">Transmembrane helix</keyword>
<dbReference type="Pfam" id="PF13640">
    <property type="entry name" value="2OG-FeII_Oxy_3"/>
    <property type="match status" value="1"/>
</dbReference>
<dbReference type="InterPro" id="IPR005123">
    <property type="entry name" value="Oxoglu/Fe-dep_dioxygenase_dom"/>
</dbReference>
<feature type="non-terminal residue" evidence="9">
    <location>
        <position position="1"/>
    </location>
</feature>
<dbReference type="EMBL" id="CAXAMM010012553">
    <property type="protein sequence ID" value="CAK9029144.1"/>
    <property type="molecule type" value="Genomic_DNA"/>
</dbReference>
<comment type="cofactor">
    <cofactor evidence="1">
        <name>L-ascorbate</name>
        <dbReference type="ChEBI" id="CHEBI:38290"/>
    </cofactor>
</comment>
<keyword evidence="2" id="KW-0479">Metal-binding</keyword>
<gene>
    <name evidence="9" type="ORF">SCF082_LOCUS18658</name>
</gene>
<dbReference type="SUPFAM" id="SSF49468">
    <property type="entry name" value="VHL"/>
    <property type="match status" value="1"/>
</dbReference>
<dbReference type="Gene3D" id="2.60.40.780">
    <property type="entry name" value="von Hippel-Lindau disease tumour suppressor, beta domain"/>
    <property type="match status" value="1"/>
</dbReference>
<keyword evidence="3" id="KW-0223">Dioxygenase</keyword>
<evidence type="ECO:0000256" key="7">
    <source>
        <dbReference type="SAM" id="Phobius"/>
    </source>
</evidence>
<dbReference type="SMART" id="SM00702">
    <property type="entry name" value="P4Hc"/>
    <property type="match status" value="1"/>
</dbReference>
<evidence type="ECO:0000256" key="2">
    <source>
        <dbReference type="ARBA" id="ARBA00022723"/>
    </source>
</evidence>
<dbReference type="InterPro" id="IPR045054">
    <property type="entry name" value="P4HA-like"/>
</dbReference>
<dbReference type="Gene3D" id="2.60.120.620">
    <property type="entry name" value="q2cbj1_9rhob like domain"/>
    <property type="match status" value="1"/>
</dbReference>
<dbReference type="PANTHER" id="PTHR10869">
    <property type="entry name" value="PROLYL 4-HYDROXYLASE ALPHA SUBUNIT"/>
    <property type="match status" value="1"/>
</dbReference>
<evidence type="ECO:0000256" key="1">
    <source>
        <dbReference type="ARBA" id="ARBA00001961"/>
    </source>
</evidence>
<comment type="caution">
    <text evidence="9">The sequence shown here is derived from an EMBL/GenBank/DDBJ whole genome shotgun (WGS) entry which is preliminary data.</text>
</comment>
<keyword evidence="7" id="KW-0472">Membrane</keyword>
<dbReference type="InterPro" id="IPR037140">
    <property type="entry name" value="VHL_beta_dom_sf"/>
</dbReference>
<feature type="domain" description="Fe2OG dioxygenase" evidence="8">
    <location>
        <begin position="310"/>
        <end position="459"/>
    </location>
</feature>
<accession>A0ABP0KQI6</accession>
<evidence type="ECO:0000259" key="8">
    <source>
        <dbReference type="PROSITE" id="PS51471"/>
    </source>
</evidence>
<dbReference type="Proteomes" id="UP001642464">
    <property type="component" value="Unassembled WGS sequence"/>
</dbReference>
<feature type="compositionally biased region" description="Basic and acidic residues" evidence="6">
    <location>
        <begin position="461"/>
        <end position="471"/>
    </location>
</feature>
<reference evidence="9 10" key="1">
    <citation type="submission" date="2024-02" db="EMBL/GenBank/DDBJ databases">
        <authorList>
            <person name="Chen Y."/>
            <person name="Shah S."/>
            <person name="Dougan E. K."/>
            <person name="Thang M."/>
            <person name="Chan C."/>
        </authorList>
    </citation>
    <scope>NUCLEOTIDE SEQUENCE [LARGE SCALE GENOMIC DNA]</scope>
</reference>
<name>A0ABP0KQI6_9DINO</name>
<evidence type="ECO:0000256" key="6">
    <source>
        <dbReference type="SAM" id="MobiDB-lite"/>
    </source>
</evidence>
<protein>
    <submittedName>
        <fullName evidence="9">Probable prolyl 4-hydroxylase 9 (AtP4H9)</fullName>
    </submittedName>
</protein>
<proteinExistence type="predicted"/>
<feature type="transmembrane region" description="Helical" evidence="7">
    <location>
        <begin position="36"/>
        <end position="59"/>
    </location>
</feature>
<keyword evidence="4" id="KW-0560">Oxidoreductase</keyword>
<feature type="region of interest" description="Disordered" evidence="6">
    <location>
        <begin position="460"/>
        <end position="480"/>
    </location>
</feature>
<dbReference type="InterPro" id="IPR044862">
    <property type="entry name" value="Pro_4_hyd_alph_FE2OG_OXY"/>
</dbReference>
<organism evidence="9 10">
    <name type="scientific">Durusdinium trenchii</name>
    <dbReference type="NCBI Taxonomy" id="1381693"/>
    <lineage>
        <taxon>Eukaryota</taxon>
        <taxon>Sar</taxon>
        <taxon>Alveolata</taxon>
        <taxon>Dinophyceae</taxon>
        <taxon>Suessiales</taxon>
        <taxon>Symbiodiniaceae</taxon>
        <taxon>Durusdinium</taxon>
    </lineage>
</organism>
<dbReference type="InterPro" id="IPR036208">
    <property type="entry name" value="VHL_sf"/>
</dbReference>
<keyword evidence="7" id="KW-0812">Transmembrane</keyword>
<evidence type="ECO:0000256" key="4">
    <source>
        <dbReference type="ARBA" id="ARBA00023002"/>
    </source>
</evidence>
<evidence type="ECO:0000313" key="10">
    <source>
        <dbReference type="Proteomes" id="UP001642464"/>
    </source>
</evidence>
<dbReference type="PROSITE" id="PS51471">
    <property type="entry name" value="FE2OG_OXY"/>
    <property type="match status" value="1"/>
</dbReference>
<keyword evidence="10" id="KW-1185">Reference proteome</keyword>
<evidence type="ECO:0000256" key="5">
    <source>
        <dbReference type="ARBA" id="ARBA00023004"/>
    </source>
</evidence>
<dbReference type="PANTHER" id="PTHR10869:SF226">
    <property type="entry name" value="PROLYL 4-HYDROXYLASE ALPHA SUBUNIT DOMAIN-CONTAINING PROTEIN"/>
    <property type="match status" value="1"/>
</dbReference>
<sequence length="556" mass="61522">EAVGEADGRSGDGEPAEKQVKQAGGTGGGARERSQLGVSVGLVLVAVLVVGLGAAVGALSQSRKGRKALVDFLAPELVTAVEDWTGLELAERGFRGSSRFPIYAQDAVPPEPVLFSVHFNGDGSGAGEQVSSADFEGLNEFIRETCGRSEQVAELVDGDAAQVAQMCDPDQGARVFTHTGRRAHSFLDIEQGSRVYLVPQGLQFVWPLGEVGEYFYPEAVESPLKDAPIRLRQLSKSVRVFTVENFMSEEEMEAILEHNRDLLQPSEVGFAGWRDATRTSSTAWDFHSWASRKIQRRSFDLLGMEFAENMADAVQVLRYNLTEWYKPHTDWFDGKAYDGHDPRQNNGTNRFATVFLYLTDVEEGGHTVFPLSTTHEGYNGEQLVHPGTEKTPGYIAQRDAEWVCNTSSTALRSEPKAGTAVLFYSQLPDGTLDRYSLHGGCPVIKGLKYSANVWIWNRPKPSKENAKDGGKKSKPANNNQIGMQFHNARDTKVNLYWDDGTEDMVFQVEIEPGFYSPMSTYHGHRFVARDAETNEEVFSFVAKDEMKGEEFVAHIE</sequence>